<feature type="region of interest" description="Disordered" evidence="1">
    <location>
        <begin position="1"/>
        <end position="41"/>
    </location>
</feature>
<sequence>MKINRDPPSPQRQCAIPSSPVHDEVSSSSDVFAEESSIKVSNGEHELATASMWAETHDFGIDGDEFLETEDDVLGSLGTSGDSEVIDLTSEKPTPEKVW</sequence>
<evidence type="ECO:0000256" key="1">
    <source>
        <dbReference type="SAM" id="MobiDB-lite"/>
    </source>
</evidence>
<proteinExistence type="predicted"/>
<dbReference type="Proteomes" id="UP000270094">
    <property type="component" value="Unassembled WGS sequence"/>
</dbReference>
<organism evidence="2 3">
    <name type="scientific">Strongylus vulgaris</name>
    <name type="common">Blood worm</name>
    <dbReference type="NCBI Taxonomy" id="40348"/>
    <lineage>
        <taxon>Eukaryota</taxon>
        <taxon>Metazoa</taxon>
        <taxon>Ecdysozoa</taxon>
        <taxon>Nematoda</taxon>
        <taxon>Chromadorea</taxon>
        <taxon>Rhabditida</taxon>
        <taxon>Rhabditina</taxon>
        <taxon>Rhabditomorpha</taxon>
        <taxon>Strongyloidea</taxon>
        <taxon>Strongylidae</taxon>
        <taxon>Strongylus</taxon>
    </lineage>
</organism>
<evidence type="ECO:0000313" key="3">
    <source>
        <dbReference type="Proteomes" id="UP000270094"/>
    </source>
</evidence>
<dbReference type="AlphaFoldDB" id="A0A3P7J1L6"/>
<feature type="compositionally biased region" description="Low complexity" evidence="1">
    <location>
        <begin position="26"/>
        <end position="35"/>
    </location>
</feature>
<dbReference type="OrthoDB" id="10643763at2759"/>
<reference evidence="2 3" key="1">
    <citation type="submission" date="2018-11" db="EMBL/GenBank/DDBJ databases">
        <authorList>
            <consortium name="Pathogen Informatics"/>
        </authorList>
    </citation>
    <scope>NUCLEOTIDE SEQUENCE [LARGE SCALE GENOMIC DNA]</scope>
</reference>
<evidence type="ECO:0000313" key="2">
    <source>
        <dbReference type="EMBL" id="VDM71824.1"/>
    </source>
</evidence>
<keyword evidence="3" id="KW-1185">Reference proteome</keyword>
<accession>A0A3P7J1L6</accession>
<protein>
    <submittedName>
        <fullName evidence="2">Uncharacterized protein</fullName>
    </submittedName>
</protein>
<feature type="compositionally biased region" description="Basic and acidic residues" evidence="1">
    <location>
        <begin position="89"/>
        <end position="99"/>
    </location>
</feature>
<dbReference type="EMBL" id="UYYB01022276">
    <property type="protein sequence ID" value="VDM71824.1"/>
    <property type="molecule type" value="Genomic_DNA"/>
</dbReference>
<name>A0A3P7J1L6_STRVU</name>
<gene>
    <name evidence="2" type="ORF">SVUK_LOCUS6822</name>
</gene>
<feature type="region of interest" description="Disordered" evidence="1">
    <location>
        <begin position="77"/>
        <end position="99"/>
    </location>
</feature>